<protein>
    <submittedName>
        <fullName evidence="1">SERPIN domain-containing protein</fullName>
    </submittedName>
</protein>
<dbReference type="WBParaSite" id="ASIM_0000521701-mRNA-1">
    <property type="protein sequence ID" value="ASIM_0000521701-mRNA-1"/>
    <property type="gene ID" value="ASIM_0000521701"/>
</dbReference>
<dbReference type="AlphaFoldDB" id="A0A0M3JC87"/>
<dbReference type="InterPro" id="IPR042178">
    <property type="entry name" value="Serpin_sf_1"/>
</dbReference>
<name>A0A0M3JC87_ANISI</name>
<organism evidence="1">
    <name type="scientific">Anisakis simplex</name>
    <name type="common">Herring worm</name>
    <dbReference type="NCBI Taxonomy" id="6269"/>
    <lineage>
        <taxon>Eukaryota</taxon>
        <taxon>Metazoa</taxon>
        <taxon>Ecdysozoa</taxon>
        <taxon>Nematoda</taxon>
        <taxon>Chromadorea</taxon>
        <taxon>Rhabditida</taxon>
        <taxon>Spirurina</taxon>
        <taxon>Ascaridomorpha</taxon>
        <taxon>Ascaridoidea</taxon>
        <taxon>Anisakidae</taxon>
        <taxon>Anisakis</taxon>
        <taxon>Anisakis simplex complex</taxon>
    </lineage>
</organism>
<sequence>LSKEANGYTLRTANSVYVDQNFELKELFTSLINESYAGQLKTDDFSQSAAVANVCF</sequence>
<dbReference type="Gene3D" id="3.30.497.10">
    <property type="entry name" value="Antithrombin, subunit I, domain 2"/>
    <property type="match status" value="1"/>
</dbReference>
<evidence type="ECO:0000313" key="1">
    <source>
        <dbReference type="WBParaSite" id="ASIM_0000521701-mRNA-1"/>
    </source>
</evidence>
<reference evidence="1" key="1">
    <citation type="submission" date="2017-02" db="UniProtKB">
        <authorList>
            <consortium name="WormBaseParasite"/>
        </authorList>
    </citation>
    <scope>IDENTIFICATION</scope>
</reference>
<dbReference type="SUPFAM" id="SSF56574">
    <property type="entry name" value="Serpins"/>
    <property type="match status" value="1"/>
</dbReference>
<dbReference type="InterPro" id="IPR036186">
    <property type="entry name" value="Serpin_sf"/>
</dbReference>
<proteinExistence type="predicted"/>
<accession>A0A0M3JC87</accession>